<reference evidence="5" key="1">
    <citation type="journal article" date="2014" name="Int. J. Syst. Evol. Microbiol.">
        <title>Complete genome sequence of Corynebacterium casei LMG S-19264T (=DSM 44701T), isolated from a smear-ripened cheese.</title>
        <authorList>
            <consortium name="US DOE Joint Genome Institute (JGI-PGF)"/>
            <person name="Walter F."/>
            <person name="Albersmeier A."/>
            <person name="Kalinowski J."/>
            <person name="Ruckert C."/>
        </authorList>
    </citation>
    <scope>NUCLEOTIDE SEQUENCE</scope>
    <source>
        <strain evidence="5">CGMCC 1.12181</strain>
    </source>
</reference>
<evidence type="ECO:0000259" key="4">
    <source>
        <dbReference type="Pfam" id="PF00561"/>
    </source>
</evidence>
<dbReference type="GO" id="GO:0005737">
    <property type="term" value="C:cytoplasm"/>
    <property type="evidence" value="ECO:0007669"/>
    <property type="project" value="UniProtKB-SubCell"/>
</dbReference>
<comment type="caution">
    <text evidence="2">Lacks conserved residue(s) required for the propagation of feature annotation.</text>
</comment>
<dbReference type="PIRSF" id="PIRSF000443">
    <property type="entry name" value="Homoser_Ac_trans"/>
    <property type="match status" value="1"/>
</dbReference>
<dbReference type="EC" id="2.3.1.-" evidence="2"/>
<dbReference type="InterPro" id="IPR000073">
    <property type="entry name" value="AB_hydrolase_1"/>
</dbReference>
<feature type="active site" evidence="2 3">
    <location>
        <position position="310"/>
    </location>
</feature>
<comment type="subunit">
    <text evidence="2">Homodimer.</text>
</comment>
<comment type="function">
    <text evidence="2">Transfers a succinyl group from succinyl-CoA to L-serine, forming succinyl-L-serine.</text>
</comment>
<dbReference type="Pfam" id="PF00561">
    <property type="entry name" value="Abhydrolase_1"/>
    <property type="match status" value="1"/>
</dbReference>
<evidence type="ECO:0000256" key="2">
    <source>
        <dbReference type="HAMAP-Rule" id="MF_00296"/>
    </source>
</evidence>
<name>A0A917CS49_9GAMM</name>
<dbReference type="HAMAP" id="MF_00296">
    <property type="entry name" value="MetX_acyltransf"/>
    <property type="match status" value="1"/>
</dbReference>
<feature type="binding site" evidence="2">
    <location>
        <position position="344"/>
    </location>
    <ligand>
        <name>substrate</name>
    </ligand>
</feature>
<evidence type="ECO:0000313" key="5">
    <source>
        <dbReference type="EMBL" id="GGF95157.1"/>
    </source>
</evidence>
<evidence type="ECO:0000256" key="3">
    <source>
        <dbReference type="PIRSR" id="PIRSR000443-1"/>
    </source>
</evidence>
<dbReference type="Gene3D" id="1.10.1740.110">
    <property type="match status" value="1"/>
</dbReference>
<feature type="binding site" evidence="2">
    <location>
        <position position="214"/>
    </location>
    <ligand>
        <name>substrate</name>
    </ligand>
</feature>
<comment type="caution">
    <text evidence="5">The sequence shown here is derived from an EMBL/GenBank/DDBJ whole genome shotgun (WGS) entry which is preliminary data.</text>
</comment>
<dbReference type="GO" id="GO:0009092">
    <property type="term" value="P:homoserine metabolic process"/>
    <property type="evidence" value="ECO:0007669"/>
    <property type="project" value="TreeGrafter"/>
</dbReference>
<comment type="similarity">
    <text evidence="2">Belongs to the AB hydrolase superfamily. MetX family.</text>
</comment>
<evidence type="ECO:0000256" key="1">
    <source>
        <dbReference type="ARBA" id="ARBA00022679"/>
    </source>
</evidence>
<accession>A0A917CS49</accession>
<keyword evidence="6" id="KW-1185">Reference proteome</keyword>
<feature type="active site" description="Nucleophile" evidence="2 3">
    <location>
        <position position="145"/>
    </location>
</feature>
<dbReference type="PANTHER" id="PTHR32268">
    <property type="entry name" value="HOMOSERINE O-ACETYLTRANSFERASE"/>
    <property type="match status" value="1"/>
</dbReference>
<feature type="region of interest" description="Important for substrate specificity" evidence="2">
    <location>
        <begin position="48"/>
        <end position="51"/>
    </location>
</feature>
<comment type="pathway">
    <text evidence="2">Amino-acid biosynthesis; L-cysteine biosynthesis; L-cysteine from L-serine: step 1/2.</text>
</comment>
<keyword evidence="2" id="KW-0012">Acyltransferase</keyword>
<comment type="subcellular location">
    <subcellularLocation>
        <location evidence="2">Cytoplasm</location>
    </subcellularLocation>
</comment>
<feature type="site" description="Important for acyl-CoA specificity" evidence="2">
    <location>
        <position position="182"/>
    </location>
</feature>
<dbReference type="NCBIfam" id="NF001209">
    <property type="entry name" value="PRK00175.1"/>
    <property type="match status" value="1"/>
</dbReference>
<dbReference type="RefSeq" id="WP_188365152.1">
    <property type="nucleotide sequence ID" value="NZ_BAABJF010000002.1"/>
</dbReference>
<keyword evidence="1 2" id="KW-0808">Transferase</keyword>
<dbReference type="GO" id="GO:0009086">
    <property type="term" value="P:methionine biosynthetic process"/>
    <property type="evidence" value="ECO:0007669"/>
    <property type="project" value="TreeGrafter"/>
</dbReference>
<proteinExistence type="inferred from homology"/>
<feature type="active site" evidence="2 3">
    <location>
        <position position="343"/>
    </location>
</feature>
<reference evidence="5" key="2">
    <citation type="submission" date="2020-09" db="EMBL/GenBank/DDBJ databases">
        <authorList>
            <person name="Sun Q."/>
            <person name="Zhou Y."/>
        </authorList>
    </citation>
    <scope>NUCLEOTIDE SEQUENCE</scope>
    <source>
        <strain evidence="5">CGMCC 1.12181</strain>
    </source>
</reference>
<gene>
    <name evidence="5" type="primary">metX</name>
    <name evidence="5" type="ORF">GCM10011365_15600</name>
</gene>
<dbReference type="PANTHER" id="PTHR32268:SF11">
    <property type="entry name" value="HOMOSERINE O-ACETYLTRANSFERASE"/>
    <property type="match status" value="1"/>
</dbReference>
<dbReference type="SUPFAM" id="SSF53474">
    <property type="entry name" value="alpha/beta-Hydrolases"/>
    <property type="match status" value="1"/>
</dbReference>
<comment type="catalytic activity">
    <reaction evidence="2">
        <text>succinyl-CoA + L-serine = O-succinyl-L-serine + CoA</text>
        <dbReference type="Rhea" id="RHEA:52820"/>
        <dbReference type="ChEBI" id="CHEBI:33384"/>
        <dbReference type="ChEBI" id="CHEBI:57287"/>
        <dbReference type="ChEBI" id="CHEBI:57292"/>
        <dbReference type="ChEBI" id="CHEBI:136856"/>
    </reaction>
</comment>
<dbReference type="GO" id="GO:0004414">
    <property type="term" value="F:homoserine O-acetyltransferase activity"/>
    <property type="evidence" value="ECO:0007669"/>
    <property type="project" value="TreeGrafter"/>
</dbReference>
<dbReference type="EMBL" id="BMEO01000005">
    <property type="protein sequence ID" value="GGF95157.1"/>
    <property type="molecule type" value="Genomic_DNA"/>
</dbReference>
<organism evidence="5 6">
    <name type="scientific">Marinicella pacifica</name>
    <dbReference type="NCBI Taxonomy" id="1171543"/>
    <lineage>
        <taxon>Bacteria</taxon>
        <taxon>Pseudomonadati</taxon>
        <taxon>Pseudomonadota</taxon>
        <taxon>Gammaproteobacteria</taxon>
        <taxon>Lysobacterales</taxon>
        <taxon>Marinicellaceae</taxon>
        <taxon>Marinicella</taxon>
    </lineage>
</organism>
<feature type="domain" description="AB hydrolase-1" evidence="4">
    <location>
        <begin position="42"/>
        <end position="320"/>
    </location>
</feature>
<keyword evidence="2" id="KW-0963">Cytoplasm</keyword>
<protein>
    <recommendedName>
        <fullName evidence="2">Serine O-succinyltransferase</fullName>
        <shortName evidence="2">SST</shortName>
        <ecNumber evidence="2">2.3.1.-</ecNumber>
    </recommendedName>
</protein>
<keyword evidence="2" id="KW-0198">Cysteine biosynthesis</keyword>
<dbReference type="Proteomes" id="UP000605253">
    <property type="component" value="Unassembled WGS sequence"/>
</dbReference>
<dbReference type="InterPro" id="IPR029058">
    <property type="entry name" value="AB_hydrolase_fold"/>
</dbReference>
<evidence type="ECO:0000313" key="6">
    <source>
        <dbReference type="Proteomes" id="UP000605253"/>
    </source>
</evidence>
<dbReference type="NCBIfam" id="TIGR01392">
    <property type="entry name" value="homoserO_Ac_trn"/>
    <property type="match status" value="1"/>
</dbReference>
<dbReference type="GO" id="GO:0016750">
    <property type="term" value="F:O-succinyltransferase activity"/>
    <property type="evidence" value="ECO:0007669"/>
    <property type="project" value="UniProtKB-UniRule"/>
</dbReference>
<dbReference type="Gene3D" id="3.40.50.1820">
    <property type="entry name" value="alpha/beta hydrolase"/>
    <property type="match status" value="1"/>
</dbReference>
<keyword evidence="2" id="KW-0028">Amino-acid biosynthesis</keyword>
<dbReference type="GO" id="GO:0006535">
    <property type="term" value="P:cysteine biosynthetic process from serine"/>
    <property type="evidence" value="ECO:0007669"/>
    <property type="project" value="UniProtKB-UniRule"/>
</dbReference>
<dbReference type="AlphaFoldDB" id="A0A917CS49"/>
<sequence length="365" mass="41509">MPDYLKHFQLPSPFTFYRGGRLFGARLQYETWGTLNPQADNAILILTGLSPDSHVCRHHRDDEPGWWEYMVGPGKAIDSNHFYVICASSLGSCKGSTGPASINPANNRAYRFDFPDLCLQDIAHSNLLLCQHLGVERLHALIGPSMGGMTGIALLQQQPNITRHWLQIAAGLASPPFSTAIRSLQREAIINDNNFNRGFYSREDWPVDGMKFARKIGMLSYRSAEEWNERFPRSLKKVPEHPFGIEFPVESYLEHHANRFIHQFDPICYLYLSRAMDWFDGYQYKARRIFDNPLSDVELESALIMGTQTDLLFPTQLQQDVSDCLNQAGVKTDLFITDSIQGHDAFLVDEVCFSQAVKHYLLSTV</sequence>
<dbReference type="InterPro" id="IPR008220">
    <property type="entry name" value="HAT_MetX-like"/>
</dbReference>